<protein>
    <submittedName>
        <fullName evidence="1">Uncharacterized protein</fullName>
    </submittedName>
</protein>
<reference evidence="2" key="2">
    <citation type="submission" date="2015-01" db="EMBL/GenBank/DDBJ databases">
        <title>Evolutionary Origins and Diversification of the Mycorrhizal Mutualists.</title>
        <authorList>
            <consortium name="DOE Joint Genome Institute"/>
            <consortium name="Mycorrhizal Genomics Consortium"/>
            <person name="Kohler A."/>
            <person name="Kuo A."/>
            <person name="Nagy L.G."/>
            <person name="Floudas D."/>
            <person name="Copeland A."/>
            <person name="Barry K.W."/>
            <person name="Cichocki N."/>
            <person name="Veneault-Fourrey C."/>
            <person name="LaButti K."/>
            <person name="Lindquist E.A."/>
            <person name="Lipzen A."/>
            <person name="Lundell T."/>
            <person name="Morin E."/>
            <person name="Murat C."/>
            <person name="Riley R."/>
            <person name="Ohm R."/>
            <person name="Sun H."/>
            <person name="Tunlid A."/>
            <person name="Henrissat B."/>
            <person name="Grigoriev I.V."/>
            <person name="Hibbett D.S."/>
            <person name="Martin F."/>
        </authorList>
    </citation>
    <scope>NUCLEOTIDE SEQUENCE [LARGE SCALE GENOMIC DNA]</scope>
    <source>
        <strain evidence="2">LaAM-08-1</strain>
    </source>
</reference>
<dbReference type="EMBL" id="KN838577">
    <property type="protein sequence ID" value="KIK03676.1"/>
    <property type="molecule type" value="Genomic_DNA"/>
</dbReference>
<reference evidence="1 2" key="1">
    <citation type="submission" date="2014-04" db="EMBL/GenBank/DDBJ databases">
        <authorList>
            <consortium name="DOE Joint Genome Institute"/>
            <person name="Kuo A."/>
            <person name="Kohler A."/>
            <person name="Nagy L.G."/>
            <person name="Floudas D."/>
            <person name="Copeland A."/>
            <person name="Barry K.W."/>
            <person name="Cichocki N."/>
            <person name="Veneault-Fourrey C."/>
            <person name="LaButti K."/>
            <person name="Lindquist E.A."/>
            <person name="Lipzen A."/>
            <person name="Lundell T."/>
            <person name="Morin E."/>
            <person name="Murat C."/>
            <person name="Sun H."/>
            <person name="Tunlid A."/>
            <person name="Henrissat B."/>
            <person name="Grigoriev I.V."/>
            <person name="Hibbett D.S."/>
            <person name="Martin F."/>
            <person name="Nordberg H.P."/>
            <person name="Cantor M.N."/>
            <person name="Hua S.X."/>
        </authorList>
    </citation>
    <scope>NUCLEOTIDE SEQUENCE [LARGE SCALE GENOMIC DNA]</scope>
    <source>
        <strain evidence="1 2">LaAM-08-1</strain>
    </source>
</reference>
<name>A0A0C9XFH1_9AGAR</name>
<accession>A0A0C9XFH1</accession>
<dbReference type="AlphaFoldDB" id="A0A0C9XFH1"/>
<keyword evidence="2" id="KW-1185">Reference proteome</keyword>
<feature type="non-terminal residue" evidence="1">
    <location>
        <position position="1"/>
    </location>
</feature>
<gene>
    <name evidence="1" type="ORF">K443DRAFT_94717</name>
</gene>
<evidence type="ECO:0000313" key="1">
    <source>
        <dbReference type="EMBL" id="KIK03676.1"/>
    </source>
</evidence>
<dbReference type="HOGENOM" id="CLU_2339152_0_0_1"/>
<dbReference type="Proteomes" id="UP000054477">
    <property type="component" value="Unassembled WGS sequence"/>
</dbReference>
<sequence length="98" mass="11075">IGEYGFTYHSTYVSLTPSRSRTSLPTCFTLYIPSTHPFFSMSCAHIRPLPTLPPLIPYSALSFRTSTPPPIYARIPISPHIITRRTTYRAYLISLVPT</sequence>
<organism evidence="1 2">
    <name type="scientific">Laccaria amethystina LaAM-08-1</name>
    <dbReference type="NCBI Taxonomy" id="1095629"/>
    <lineage>
        <taxon>Eukaryota</taxon>
        <taxon>Fungi</taxon>
        <taxon>Dikarya</taxon>
        <taxon>Basidiomycota</taxon>
        <taxon>Agaricomycotina</taxon>
        <taxon>Agaricomycetes</taxon>
        <taxon>Agaricomycetidae</taxon>
        <taxon>Agaricales</taxon>
        <taxon>Agaricineae</taxon>
        <taxon>Hydnangiaceae</taxon>
        <taxon>Laccaria</taxon>
    </lineage>
</organism>
<proteinExistence type="predicted"/>
<evidence type="ECO:0000313" key="2">
    <source>
        <dbReference type="Proteomes" id="UP000054477"/>
    </source>
</evidence>